<protein>
    <submittedName>
        <fullName evidence="11">Chloride channel protein</fullName>
    </submittedName>
</protein>
<evidence type="ECO:0000256" key="8">
    <source>
        <dbReference type="ARBA" id="ARBA00023214"/>
    </source>
</evidence>
<dbReference type="RefSeq" id="WP_155696349.1">
    <property type="nucleotide sequence ID" value="NZ_WOCD01000005.1"/>
</dbReference>
<dbReference type="InterPro" id="IPR014743">
    <property type="entry name" value="Cl-channel_core"/>
</dbReference>
<dbReference type="Pfam" id="PF00654">
    <property type="entry name" value="Voltage_CLC"/>
    <property type="match status" value="1"/>
</dbReference>
<dbReference type="Proteomes" id="UP000439994">
    <property type="component" value="Unassembled WGS sequence"/>
</dbReference>
<evidence type="ECO:0000256" key="6">
    <source>
        <dbReference type="ARBA" id="ARBA00023136"/>
    </source>
</evidence>
<feature type="transmembrane region" description="Helical" evidence="10">
    <location>
        <begin position="392"/>
        <end position="409"/>
    </location>
</feature>
<dbReference type="PANTHER" id="PTHR43427">
    <property type="entry name" value="CHLORIDE CHANNEL PROTEIN CLC-E"/>
    <property type="match status" value="1"/>
</dbReference>
<evidence type="ECO:0000256" key="7">
    <source>
        <dbReference type="ARBA" id="ARBA00023173"/>
    </source>
</evidence>
<feature type="transmembrane region" description="Helical" evidence="10">
    <location>
        <begin position="194"/>
        <end position="213"/>
    </location>
</feature>
<sequence length="563" mass="61177">MLSNSLYALRKRLAIPQTSIQLSILGLLGGIAAALLIVVFRLAIEFIQETFSAGGPFDSILDYLLPTLPIFAAILIAIFADITGYKHYRLGIPFVLHRIKAHYGNMPFWNTANQFVGGILALASGFSVGREGPSVHIGASGASYFGRWLRLPHNAVRTLTACGIAAGISASFNTPLAAVIFVMEVVLREYKIHIFIPVMLASSAGSIITQAVFGQHIEFAQLSVFTLPGSHYPWLILLGIILGVSAYIFNTNLMRIIRTFRYVNMFPRLLLAGVLTAIVGYFVPEALGDGTSAINQAMISPTNLELLVILLISKLFLTLVAIGLGIPGGIIGPVFGLGVLIGLIVANLVMLIDPSIHFMGTYAVLGMSGLMAASLHAPLAALVAVVELTNNPAAITPAIIVIASAYITSSQGLKNRSIFLQQLDFQGLMYQTPPATTVLEKIGVLAEMDTNLKLINYVTEQDVRFHLNDKHESQWLIVAMKHDLGVDYSLAEFDTSYSRNNDKVKYTPLLTMDTRSTLAHVWELIKDQRDGATLITSTSGEKIVGIVTWEQLRTILMNRNALL</sequence>
<evidence type="ECO:0000256" key="4">
    <source>
        <dbReference type="ARBA" id="ARBA00022989"/>
    </source>
</evidence>
<keyword evidence="7" id="KW-0869">Chloride channel</keyword>
<evidence type="ECO:0000256" key="1">
    <source>
        <dbReference type="ARBA" id="ARBA00004141"/>
    </source>
</evidence>
<evidence type="ECO:0000256" key="9">
    <source>
        <dbReference type="ARBA" id="ARBA00023303"/>
    </source>
</evidence>
<evidence type="ECO:0000313" key="11">
    <source>
        <dbReference type="EMBL" id="MUH73144.1"/>
    </source>
</evidence>
<accession>A0A6N8FAJ0</accession>
<feature type="transmembrane region" description="Helical" evidence="10">
    <location>
        <begin position="63"/>
        <end position="82"/>
    </location>
</feature>
<dbReference type="Gene3D" id="1.10.3080.10">
    <property type="entry name" value="Clc chloride channel"/>
    <property type="match status" value="1"/>
</dbReference>
<keyword evidence="5" id="KW-0406">Ion transport</keyword>
<proteinExistence type="predicted"/>
<gene>
    <name evidence="11" type="ORF">GNP35_12045</name>
</gene>
<feature type="transmembrane region" description="Helical" evidence="10">
    <location>
        <begin position="234"/>
        <end position="253"/>
    </location>
</feature>
<evidence type="ECO:0000256" key="10">
    <source>
        <dbReference type="SAM" id="Phobius"/>
    </source>
</evidence>
<keyword evidence="6 10" id="KW-0472">Membrane</keyword>
<dbReference type="InterPro" id="IPR050368">
    <property type="entry name" value="ClC-type_chloride_channel"/>
</dbReference>
<feature type="transmembrane region" description="Helical" evidence="10">
    <location>
        <begin position="364"/>
        <end position="386"/>
    </location>
</feature>
<dbReference type="GO" id="GO:0005254">
    <property type="term" value="F:chloride channel activity"/>
    <property type="evidence" value="ECO:0007669"/>
    <property type="project" value="UniProtKB-KW"/>
</dbReference>
<keyword evidence="9" id="KW-0407">Ion channel</keyword>
<keyword evidence="3 10" id="KW-0812">Transmembrane</keyword>
<feature type="transmembrane region" description="Helical" evidence="10">
    <location>
        <begin position="159"/>
        <end position="182"/>
    </location>
</feature>
<dbReference type="InterPro" id="IPR001807">
    <property type="entry name" value="ClC"/>
</dbReference>
<organism evidence="11 12">
    <name type="scientific">Psychrosphaera haliotis</name>
    <dbReference type="NCBI Taxonomy" id="555083"/>
    <lineage>
        <taxon>Bacteria</taxon>
        <taxon>Pseudomonadati</taxon>
        <taxon>Pseudomonadota</taxon>
        <taxon>Gammaproteobacteria</taxon>
        <taxon>Alteromonadales</taxon>
        <taxon>Pseudoalteromonadaceae</taxon>
        <taxon>Psychrosphaera</taxon>
    </lineage>
</organism>
<name>A0A6N8FAJ0_9GAMM</name>
<keyword evidence="8" id="KW-0868">Chloride</keyword>
<feature type="transmembrane region" description="Helical" evidence="10">
    <location>
        <begin position="265"/>
        <end position="283"/>
    </location>
</feature>
<evidence type="ECO:0000313" key="12">
    <source>
        <dbReference type="Proteomes" id="UP000439994"/>
    </source>
</evidence>
<dbReference type="GO" id="GO:0034707">
    <property type="term" value="C:chloride channel complex"/>
    <property type="evidence" value="ECO:0007669"/>
    <property type="project" value="UniProtKB-KW"/>
</dbReference>
<feature type="transmembrane region" description="Helical" evidence="10">
    <location>
        <begin position="304"/>
        <end position="324"/>
    </location>
</feature>
<dbReference type="OrthoDB" id="9803618at2"/>
<evidence type="ECO:0000256" key="3">
    <source>
        <dbReference type="ARBA" id="ARBA00022692"/>
    </source>
</evidence>
<dbReference type="PANTHER" id="PTHR43427:SF6">
    <property type="entry name" value="CHLORIDE CHANNEL PROTEIN CLC-E"/>
    <property type="match status" value="1"/>
</dbReference>
<reference evidence="11 12" key="1">
    <citation type="submission" date="2019-11" db="EMBL/GenBank/DDBJ databases">
        <title>P. haliotis isolates from Z. marina roots.</title>
        <authorList>
            <person name="Cohen M."/>
            <person name="Jospin G."/>
            <person name="Eisen J.A."/>
            <person name="Coil D.A."/>
        </authorList>
    </citation>
    <scope>NUCLEOTIDE SEQUENCE [LARGE SCALE GENOMIC DNA]</scope>
    <source>
        <strain evidence="11 12">UCD-MCMsp1aY</strain>
    </source>
</reference>
<feature type="transmembrane region" description="Helical" evidence="10">
    <location>
        <begin position="330"/>
        <end position="352"/>
    </location>
</feature>
<comment type="caution">
    <text evidence="11">The sequence shown here is derived from an EMBL/GenBank/DDBJ whole genome shotgun (WGS) entry which is preliminary data.</text>
</comment>
<dbReference type="PRINTS" id="PR00762">
    <property type="entry name" value="CLCHANNEL"/>
</dbReference>
<keyword evidence="12" id="KW-1185">Reference proteome</keyword>
<keyword evidence="2" id="KW-0813">Transport</keyword>
<dbReference type="AlphaFoldDB" id="A0A6N8FAJ0"/>
<dbReference type="CDD" id="cd00400">
    <property type="entry name" value="Voltage_gated_ClC"/>
    <property type="match status" value="1"/>
</dbReference>
<keyword evidence="4 10" id="KW-1133">Transmembrane helix</keyword>
<evidence type="ECO:0000256" key="5">
    <source>
        <dbReference type="ARBA" id="ARBA00023065"/>
    </source>
</evidence>
<feature type="transmembrane region" description="Helical" evidence="10">
    <location>
        <begin position="20"/>
        <end position="43"/>
    </location>
</feature>
<evidence type="ECO:0000256" key="2">
    <source>
        <dbReference type="ARBA" id="ARBA00022448"/>
    </source>
</evidence>
<comment type="subcellular location">
    <subcellularLocation>
        <location evidence="1">Membrane</location>
        <topology evidence="1">Multi-pass membrane protein</topology>
    </subcellularLocation>
</comment>
<dbReference type="EMBL" id="WOCD01000005">
    <property type="protein sequence ID" value="MUH73144.1"/>
    <property type="molecule type" value="Genomic_DNA"/>
</dbReference>
<dbReference type="SUPFAM" id="SSF81340">
    <property type="entry name" value="Clc chloride channel"/>
    <property type="match status" value="1"/>
</dbReference>